<sequence length="90" mass="9776">MPHPTKLATTSENPIKSSIRRSDPRSRCELVAGRFSRLSGSQRNREDRVNYVADHAGPGSCPHQRTCSCSTLLLSLLNATDSAACCTWSG</sequence>
<accession>A0A4Y2U550</accession>
<reference evidence="2 3" key="1">
    <citation type="journal article" date="2019" name="Sci. Rep.">
        <title>Orb-weaving spider Araneus ventricosus genome elucidates the spidroin gene catalogue.</title>
        <authorList>
            <person name="Kono N."/>
            <person name="Nakamura H."/>
            <person name="Ohtoshi R."/>
            <person name="Moran D.A.P."/>
            <person name="Shinohara A."/>
            <person name="Yoshida Y."/>
            <person name="Fujiwara M."/>
            <person name="Mori M."/>
            <person name="Tomita M."/>
            <person name="Arakawa K."/>
        </authorList>
    </citation>
    <scope>NUCLEOTIDE SEQUENCE [LARGE SCALE GENOMIC DNA]</scope>
</reference>
<evidence type="ECO:0000313" key="2">
    <source>
        <dbReference type="EMBL" id="GBO07623.1"/>
    </source>
</evidence>
<comment type="caution">
    <text evidence="2">The sequence shown here is derived from an EMBL/GenBank/DDBJ whole genome shotgun (WGS) entry which is preliminary data.</text>
</comment>
<feature type="region of interest" description="Disordered" evidence="1">
    <location>
        <begin position="1"/>
        <end position="26"/>
    </location>
</feature>
<dbReference type="Proteomes" id="UP000499080">
    <property type="component" value="Unassembled WGS sequence"/>
</dbReference>
<evidence type="ECO:0000313" key="3">
    <source>
        <dbReference type="Proteomes" id="UP000499080"/>
    </source>
</evidence>
<proteinExistence type="predicted"/>
<dbReference type="EMBL" id="BGPR01033617">
    <property type="protein sequence ID" value="GBO07623.1"/>
    <property type="molecule type" value="Genomic_DNA"/>
</dbReference>
<gene>
    <name evidence="2" type="ORF">AVEN_106115_1</name>
</gene>
<dbReference type="AlphaFoldDB" id="A0A4Y2U550"/>
<evidence type="ECO:0000256" key="1">
    <source>
        <dbReference type="SAM" id="MobiDB-lite"/>
    </source>
</evidence>
<protein>
    <submittedName>
        <fullName evidence="2">Uncharacterized protein</fullName>
    </submittedName>
</protein>
<keyword evidence="3" id="KW-1185">Reference proteome</keyword>
<feature type="compositionally biased region" description="Polar residues" evidence="1">
    <location>
        <begin position="7"/>
        <end position="16"/>
    </location>
</feature>
<organism evidence="2 3">
    <name type="scientific">Araneus ventricosus</name>
    <name type="common">Orbweaver spider</name>
    <name type="synonym">Epeira ventricosa</name>
    <dbReference type="NCBI Taxonomy" id="182803"/>
    <lineage>
        <taxon>Eukaryota</taxon>
        <taxon>Metazoa</taxon>
        <taxon>Ecdysozoa</taxon>
        <taxon>Arthropoda</taxon>
        <taxon>Chelicerata</taxon>
        <taxon>Arachnida</taxon>
        <taxon>Araneae</taxon>
        <taxon>Araneomorphae</taxon>
        <taxon>Entelegynae</taxon>
        <taxon>Araneoidea</taxon>
        <taxon>Araneidae</taxon>
        <taxon>Araneus</taxon>
    </lineage>
</organism>
<name>A0A4Y2U550_ARAVE</name>